<dbReference type="PANTHER" id="PTHR27003">
    <property type="entry name" value="OS07G0166700 PROTEIN"/>
    <property type="match status" value="1"/>
</dbReference>
<gene>
    <name evidence="11" type="ORF">Tci_316590</name>
</gene>
<comment type="caution">
    <text evidence="11">The sequence shown here is derived from an EMBL/GenBank/DDBJ whole genome shotgun (WGS) entry which is preliminary data.</text>
</comment>
<feature type="binding site" evidence="9">
    <location>
        <position position="623"/>
    </location>
    <ligand>
        <name>ATP</name>
        <dbReference type="ChEBI" id="CHEBI:30616"/>
    </ligand>
</feature>
<dbReference type="PROSITE" id="PS00108">
    <property type="entry name" value="PROTEIN_KINASE_ST"/>
    <property type="match status" value="1"/>
</dbReference>
<dbReference type="GO" id="GO:0009506">
    <property type="term" value="C:plasmodesma"/>
    <property type="evidence" value="ECO:0007669"/>
    <property type="project" value="TreeGrafter"/>
</dbReference>
<dbReference type="Gene3D" id="1.10.510.10">
    <property type="entry name" value="Transferase(Phosphotransferase) domain 1"/>
    <property type="match status" value="3"/>
</dbReference>
<feature type="domain" description="Protein kinase" evidence="10">
    <location>
        <begin position="25"/>
        <end position="315"/>
    </location>
</feature>
<keyword evidence="5 11" id="KW-0418">Kinase</keyword>
<dbReference type="InterPro" id="IPR001245">
    <property type="entry name" value="Ser-Thr/Tyr_kinase_cat_dom"/>
</dbReference>
<keyword evidence="4 9" id="KW-0547">Nucleotide-binding</keyword>
<comment type="catalytic activity">
    <reaction evidence="7">
        <text>L-threonyl-[protein] + ATP = O-phospho-L-threonyl-[protein] + ADP + H(+)</text>
        <dbReference type="Rhea" id="RHEA:46608"/>
        <dbReference type="Rhea" id="RHEA-COMP:11060"/>
        <dbReference type="Rhea" id="RHEA-COMP:11605"/>
        <dbReference type="ChEBI" id="CHEBI:15378"/>
        <dbReference type="ChEBI" id="CHEBI:30013"/>
        <dbReference type="ChEBI" id="CHEBI:30616"/>
        <dbReference type="ChEBI" id="CHEBI:61977"/>
        <dbReference type="ChEBI" id="CHEBI:456216"/>
        <dbReference type="EC" id="2.7.11.1"/>
    </reaction>
</comment>
<evidence type="ECO:0000256" key="1">
    <source>
        <dbReference type="ARBA" id="ARBA00012513"/>
    </source>
</evidence>
<evidence type="ECO:0000256" key="7">
    <source>
        <dbReference type="ARBA" id="ARBA00047899"/>
    </source>
</evidence>
<dbReference type="Gene3D" id="3.30.200.20">
    <property type="entry name" value="Phosphorylase Kinase, domain 1"/>
    <property type="match status" value="2"/>
</dbReference>
<dbReference type="GO" id="GO:0005524">
    <property type="term" value="F:ATP binding"/>
    <property type="evidence" value="ECO:0007669"/>
    <property type="project" value="UniProtKB-UniRule"/>
</dbReference>
<protein>
    <recommendedName>
        <fullName evidence="1">non-specific serine/threonine protein kinase</fullName>
        <ecNumber evidence="1">2.7.11.1</ecNumber>
    </recommendedName>
</protein>
<dbReference type="GO" id="GO:0004714">
    <property type="term" value="F:transmembrane receptor protein tyrosine kinase activity"/>
    <property type="evidence" value="ECO:0007669"/>
    <property type="project" value="InterPro"/>
</dbReference>
<evidence type="ECO:0000256" key="5">
    <source>
        <dbReference type="ARBA" id="ARBA00022777"/>
    </source>
</evidence>
<dbReference type="GO" id="GO:0005886">
    <property type="term" value="C:plasma membrane"/>
    <property type="evidence" value="ECO:0007669"/>
    <property type="project" value="TreeGrafter"/>
</dbReference>
<dbReference type="PANTHER" id="PTHR27003:SF359">
    <property type="entry name" value="SERINE_THREONINE-PROTEIN KINASE UNC-51-RELATED"/>
    <property type="match status" value="1"/>
</dbReference>
<keyword evidence="6 9" id="KW-0067">ATP-binding</keyword>
<feature type="domain" description="Protein kinase" evidence="10">
    <location>
        <begin position="592"/>
        <end position="859"/>
    </location>
</feature>
<organism evidence="11">
    <name type="scientific">Tanacetum cinerariifolium</name>
    <name type="common">Dalmatian daisy</name>
    <name type="synonym">Chrysanthemum cinerariifolium</name>
    <dbReference type="NCBI Taxonomy" id="118510"/>
    <lineage>
        <taxon>Eukaryota</taxon>
        <taxon>Viridiplantae</taxon>
        <taxon>Streptophyta</taxon>
        <taxon>Embryophyta</taxon>
        <taxon>Tracheophyta</taxon>
        <taxon>Spermatophyta</taxon>
        <taxon>Magnoliopsida</taxon>
        <taxon>eudicotyledons</taxon>
        <taxon>Gunneridae</taxon>
        <taxon>Pentapetalae</taxon>
        <taxon>asterids</taxon>
        <taxon>campanulids</taxon>
        <taxon>Asterales</taxon>
        <taxon>Asteraceae</taxon>
        <taxon>Asteroideae</taxon>
        <taxon>Anthemideae</taxon>
        <taxon>Anthemidinae</taxon>
        <taxon>Tanacetum</taxon>
    </lineage>
</organism>
<dbReference type="InterPro" id="IPR045272">
    <property type="entry name" value="ANXUR1/2-like"/>
</dbReference>
<dbReference type="PROSITE" id="PS50011">
    <property type="entry name" value="PROTEIN_KINASE_DOM"/>
    <property type="match status" value="3"/>
</dbReference>
<sequence>MSLTGLNLENLVIPLEEIMLATRNLSEENWIIGGEFSMLYHGQFTKRWENRMFLFKRFEEGRCHGKEEFLNELNIISSLNHENILHFVGYCDEGNPMIIIYDYPGNSSLHHHLESLDMSKRLTWADRLEICLDAARGLNYLHSGLGENGRVIHGSLMLTNIMLDDNMTAKLFGFELSVLIPANQPRQQVYKPFRPTECSLYSLDPVYNVTGILNAELDVYLFGVLLFQIVTVAYDIHEDDLGGMSMPEGGVRPLIRLFQSCKDIGLDKFIDPVIRHEVGGRSFHIIKEIAYKCISYNIKGRPTMDRIVKMIQEALDIHNQEVASTSIFKRKGVRDFLISAEEMSENITPYIGYCDQNKYGILVFENATNGSLLDHLRDPNKLRSLTWEQRLKICIGAARGLKCLHSGLRDENRIVLHRRVSSGIILLDENMEAKISGFDSSMLVPKKQVQYVSGRTMVYMLPLEYIDPIQMETLIINVEADVYAFGVVMFEMLSGLRVFNQISFAGVDDDVGGTDIDNDNHYNMIQRIHHYYHEDLDKLLDPNIRDQIEDRSLRAFNHQTATSTATMVSHRYQKLEDLLIPLKEINLATCDFDNDSRIGDGGFGVVYKGRLSESWKNQEVAIKRLNKSGDEMILIYEYAINGSLDHHLQDRNKRRHLTWAQRLKICLGAAKGLDYLHSGLGEDNKVIHRDIKSTNILLDENLEAKICDFGLSKSDSGNQQQTKLYTNAAGTNYYMDPIYHESGILHTESDVYSFGVVMFEMLSEIAYRCISFNAKERPTMEMIADKIEEALDFQIREGGLKQWRLRDHGVGINNSLSVSDKHTSLGEHSVSLLAMRRCYDIVSFSQFSENQVKVNNPHILPETTTTTTQTMFSSQNHQVDNYVVKPIRIIPGPAGIIQTAKLRKIADTHEGTAKLRKIADTHEGREESLMSTQEYIRKFIEDVGEDDDFTGARGLALLSISMLMERS</sequence>
<dbReference type="InterPro" id="IPR000719">
    <property type="entry name" value="Prot_kinase_dom"/>
</dbReference>
<dbReference type="SMART" id="SM00220">
    <property type="entry name" value="S_TKc"/>
    <property type="match status" value="1"/>
</dbReference>
<dbReference type="AlphaFoldDB" id="A0A699H5C4"/>
<evidence type="ECO:0000256" key="3">
    <source>
        <dbReference type="ARBA" id="ARBA00022679"/>
    </source>
</evidence>
<evidence type="ECO:0000256" key="8">
    <source>
        <dbReference type="ARBA" id="ARBA00048679"/>
    </source>
</evidence>
<keyword evidence="2" id="KW-0723">Serine/threonine-protein kinase</keyword>
<dbReference type="InterPro" id="IPR008271">
    <property type="entry name" value="Ser/Thr_kinase_AS"/>
</dbReference>
<dbReference type="GO" id="GO:0004674">
    <property type="term" value="F:protein serine/threonine kinase activity"/>
    <property type="evidence" value="ECO:0007669"/>
    <property type="project" value="UniProtKB-KW"/>
</dbReference>
<dbReference type="PROSITE" id="PS00107">
    <property type="entry name" value="PROTEIN_KINASE_ATP"/>
    <property type="match status" value="1"/>
</dbReference>
<comment type="catalytic activity">
    <reaction evidence="8">
        <text>L-seryl-[protein] + ATP = O-phospho-L-seryl-[protein] + ADP + H(+)</text>
        <dbReference type="Rhea" id="RHEA:17989"/>
        <dbReference type="Rhea" id="RHEA-COMP:9863"/>
        <dbReference type="Rhea" id="RHEA-COMP:11604"/>
        <dbReference type="ChEBI" id="CHEBI:15378"/>
        <dbReference type="ChEBI" id="CHEBI:29999"/>
        <dbReference type="ChEBI" id="CHEBI:30616"/>
        <dbReference type="ChEBI" id="CHEBI:83421"/>
        <dbReference type="ChEBI" id="CHEBI:456216"/>
        <dbReference type="EC" id="2.7.11.1"/>
    </reaction>
</comment>
<evidence type="ECO:0000256" key="4">
    <source>
        <dbReference type="ARBA" id="ARBA00022741"/>
    </source>
</evidence>
<evidence type="ECO:0000256" key="9">
    <source>
        <dbReference type="PROSITE-ProRule" id="PRU10141"/>
    </source>
</evidence>
<keyword evidence="3" id="KW-0808">Transferase</keyword>
<dbReference type="Pfam" id="PF07714">
    <property type="entry name" value="PK_Tyr_Ser-Thr"/>
    <property type="match status" value="3"/>
</dbReference>
<dbReference type="EMBL" id="BKCJ010108776">
    <property type="protein sequence ID" value="GEX44615.1"/>
    <property type="molecule type" value="Genomic_DNA"/>
</dbReference>
<feature type="domain" description="Protein kinase" evidence="10">
    <location>
        <begin position="308"/>
        <end position="561"/>
    </location>
</feature>
<reference evidence="11" key="1">
    <citation type="journal article" date="2019" name="Sci. Rep.">
        <title>Draft genome of Tanacetum cinerariifolium, the natural source of mosquito coil.</title>
        <authorList>
            <person name="Yamashiro T."/>
            <person name="Shiraishi A."/>
            <person name="Satake H."/>
            <person name="Nakayama K."/>
        </authorList>
    </citation>
    <scope>NUCLEOTIDE SEQUENCE</scope>
</reference>
<dbReference type="FunFam" id="1.10.510.10:FF:001023">
    <property type="entry name" value="Os07g0541700 protein"/>
    <property type="match status" value="1"/>
</dbReference>
<dbReference type="InterPro" id="IPR011009">
    <property type="entry name" value="Kinase-like_dom_sf"/>
</dbReference>
<proteinExistence type="predicted"/>
<name>A0A699H5C4_TANCI</name>
<dbReference type="EC" id="2.7.11.1" evidence="1"/>
<dbReference type="SUPFAM" id="SSF56112">
    <property type="entry name" value="Protein kinase-like (PK-like)"/>
    <property type="match status" value="3"/>
</dbReference>
<evidence type="ECO:0000313" key="11">
    <source>
        <dbReference type="EMBL" id="GEX44615.1"/>
    </source>
</evidence>
<evidence type="ECO:0000256" key="2">
    <source>
        <dbReference type="ARBA" id="ARBA00022527"/>
    </source>
</evidence>
<evidence type="ECO:0000256" key="6">
    <source>
        <dbReference type="ARBA" id="ARBA00022840"/>
    </source>
</evidence>
<dbReference type="InterPro" id="IPR017441">
    <property type="entry name" value="Protein_kinase_ATP_BS"/>
</dbReference>
<accession>A0A699H5C4</accession>
<evidence type="ECO:0000259" key="10">
    <source>
        <dbReference type="PROSITE" id="PS50011"/>
    </source>
</evidence>